<evidence type="ECO:0000259" key="2">
    <source>
        <dbReference type="Pfam" id="PF25794"/>
    </source>
</evidence>
<accession>A0A8J8WCH7</accession>
<feature type="compositionally biased region" description="Basic and acidic residues" evidence="1">
    <location>
        <begin position="24"/>
        <end position="35"/>
    </location>
</feature>
<dbReference type="PANTHER" id="PTHR15600:SF42">
    <property type="entry name" value="SACSIN"/>
    <property type="match status" value="1"/>
</dbReference>
<dbReference type="GO" id="GO:0030544">
    <property type="term" value="F:Hsp70 protein binding"/>
    <property type="evidence" value="ECO:0007669"/>
    <property type="project" value="TreeGrafter"/>
</dbReference>
<organism evidence="3 4">
    <name type="scientific">Chionoecetes opilio</name>
    <name type="common">Atlantic snow crab</name>
    <name type="synonym">Cancer opilio</name>
    <dbReference type="NCBI Taxonomy" id="41210"/>
    <lineage>
        <taxon>Eukaryota</taxon>
        <taxon>Metazoa</taxon>
        <taxon>Ecdysozoa</taxon>
        <taxon>Arthropoda</taxon>
        <taxon>Crustacea</taxon>
        <taxon>Multicrustacea</taxon>
        <taxon>Malacostraca</taxon>
        <taxon>Eumalacostraca</taxon>
        <taxon>Eucarida</taxon>
        <taxon>Decapoda</taxon>
        <taxon>Pleocyemata</taxon>
        <taxon>Brachyura</taxon>
        <taxon>Eubrachyura</taxon>
        <taxon>Majoidea</taxon>
        <taxon>Majidae</taxon>
        <taxon>Chionoecetes</taxon>
    </lineage>
</organism>
<feature type="domain" description="Sacsin/Nov" evidence="2">
    <location>
        <begin position="255"/>
        <end position="289"/>
    </location>
</feature>
<name>A0A8J8WCH7_CHIOP</name>
<keyword evidence="4" id="KW-1185">Reference proteome</keyword>
<comment type="caution">
    <text evidence="3">The sequence shown here is derived from an EMBL/GenBank/DDBJ whole genome shotgun (WGS) entry which is preliminary data.</text>
</comment>
<gene>
    <name evidence="3" type="primary">SACS_3</name>
    <name evidence="3" type="ORF">GWK47_003048</name>
</gene>
<dbReference type="SUPFAM" id="SSF55874">
    <property type="entry name" value="ATPase domain of HSP90 chaperone/DNA topoisomerase II/histidine kinase"/>
    <property type="match status" value="1"/>
</dbReference>
<dbReference type="EMBL" id="JACEEZ010025816">
    <property type="protein sequence ID" value="KAG0697190.1"/>
    <property type="molecule type" value="Genomic_DNA"/>
</dbReference>
<evidence type="ECO:0000256" key="1">
    <source>
        <dbReference type="SAM" id="MobiDB-lite"/>
    </source>
</evidence>
<proteinExistence type="predicted"/>
<dbReference type="InterPro" id="IPR058210">
    <property type="entry name" value="SACS/Nov_dom"/>
</dbReference>
<feature type="region of interest" description="Disordered" evidence="1">
    <location>
        <begin position="1"/>
        <end position="116"/>
    </location>
</feature>
<dbReference type="OrthoDB" id="5979513at2759"/>
<evidence type="ECO:0000313" key="4">
    <source>
        <dbReference type="Proteomes" id="UP000770661"/>
    </source>
</evidence>
<sequence length="311" mass="34563">MRLQVIHCPKAAARKSQFRTPAPRNEDTSTPETRRCPRRRRRTRPESDPPTPPQVDVEDDAPTPIATPDLPPLEPAACGGESQQCHAVTPSRDAASQCGPVEQQPVDDAPAVTSRDVATQCEPVGEQTPPMEELQPSTCDAATQSCPAQVDAGSQMEHKVYTLDKKSLWDLLLEYEHLLKQERELKLARVSHEPALGYMMRAVKRDGMEYAVALHRSFGLTLPGDRDARPPFDDRSGGRGDPFTYNTIEVPTVVGLLRNILTQYPDNGQIIKELVQNAEDAGATKVALVHVPCDLQYPEADQVVQRFCRWW</sequence>
<dbReference type="InterPro" id="IPR052972">
    <property type="entry name" value="Sacsin_chaperone_reg"/>
</dbReference>
<dbReference type="InterPro" id="IPR036890">
    <property type="entry name" value="HATPase_C_sf"/>
</dbReference>
<reference evidence="3" key="1">
    <citation type="submission" date="2020-07" db="EMBL/GenBank/DDBJ databases">
        <title>The High-quality genome of the commercially important snow crab, Chionoecetes opilio.</title>
        <authorList>
            <person name="Jeong J.-H."/>
            <person name="Ryu S."/>
        </authorList>
    </citation>
    <scope>NUCLEOTIDE SEQUENCE</scope>
    <source>
        <strain evidence="3">MADBK_172401_WGS</strain>
        <tissue evidence="3">Digestive gland</tissue>
    </source>
</reference>
<protein>
    <submittedName>
        <fullName evidence="3">Sacsin</fullName>
    </submittedName>
</protein>
<dbReference type="AlphaFoldDB" id="A0A8J8WCH7"/>
<evidence type="ECO:0000313" key="3">
    <source>
        <dbReference type="EMBL" id="KAG0697190.1"/>
    </source>
</evidence>
<dbReference type="Proteomes" id="UP000770661">
    <property type="component" value="Unassembled WGS sequence"/>
</dbReference>
<dbReference type="Pfam" id="PF25794">
    <property type="entry name" value="SACS"/>
    <property type="match status" value="1"/>
</dbReference>
<dbReference type="PANTHER" id="PTHR15600">
    <property type="entry name" value="SACSIN"/>
    <property type="match status" value="1"/>
</dbReference>